<name>A0A7W9LEH5_9ACTN</name>
<dbReference type="InterPro" id="IPR009061">
    <property type="entry name" value="DNA-bd_dom_put_sf"/>
</dbReference>
<evidence type="ECO:0000259" key="5">
    <source>
        <dbReference type="PROSITE" id="PS50937"/>
    </source>
</evidence>
<evidence type="ECO:0000256" key="3">
    <source>
        <dbReference type="ARBA" id="ARBA00023125"/>
    </source>
</evidence>
<dbReference type="RefSeq" id="WP_246555120.1">
    <property type="nucleotide sequence ID" value="NZ_JACHMB010000001.1"/>
</dbReference>
<keyword evidence="3 6" id="KW-0238">DNA-binding</keyword>
<dbReference type="Gene3D" id="1.10.1660.10">
    <property type="match status" value="1"/>
</dbReference>
<dbReference type="GO" id="GO:0003700">
    <property type="term" value="F:DNA-binding transcription factor activity"/>
    <property type="evidence" value="ECO:0007669"/>
    <property type="project" value="InterPro"/>
</dbReference>
<dbReference type="Pfam" id="PF13411">
    <property type="entry name" value="MerR_1"/>
    <property type="match status" value="1"/>
</dbReference>
<dbReference type="GO" id="GO:0003677">
    <property type="term" value="F:DNA binding"/>
    <property type="evidence" value="ECO:0007669"/>
    <property type="project" value="UniProtKB-KW"/>
</dbReference>
<evidence type="ECO:0000313" key="7">
    <source>
        <dbReference type="Proteomes" id="UP000579153"/>
    </source>
</evidence>
<dbReference type="AlphaFoldDB" id="A0A7W9LEH5"/>
<sequence length="130" mass="14483">MSIGEIAERFGLATHVLRHWEAMGLITPARVGGARRRYGPDDLYRVAVILRGKEAGFSLEEIHEMTATSDAAKRRAVLLRRREELARRIAEAQASLELIDCALDCDHEDLPGCPHFQARVAERIPAVVTP</sequence>
<dbReference type="PRINTS" id="PR00040">
    <property type="entry name" value="HTHMERR"/>
</dbReference>
<keyword evidence="2" id="KW-0805">Transcription regulation</keyword>
<evidence type="ECO:0000256" key="4">
    <source>
        <dbReference type="ARBA" id="ARBA00023163"/>
    </source>
</evidence>
<keyword evidence="1" id="KW-0678">Repressor</keyword>
<dbReference type="SUPFAM" id="SSF46955">
    <property type="entry name" value="Putative DNA-binding domain"/>
    <property type="match status" value="1"/>
</dbReference>
<comment type="caution">
    <text evidence="6">The sequence shown here is derived from an EMBL/GenBank/DDBJ whole genome shotgun (WGS) entry which is preliminary data.</text>
</comment>
<dbReference type="InterPro" id="IPR000551">
    <property type="entry name" value="MerR-type_HTH_dom"/>
</dbReference>
<dbReference type="EMBL" id="JACHMB010000001">
    <property type="protein sequence ID" value="MBB5780809.1"/>
    <property type="molecule type" value="Genomic_DNA"/>
</dbReference>
<evidence type="ECO:0000313" key="6">
    <source>
        <dbReference type="EMBL" id="MBB5780809.1"/>
    </source>
</evidence>
<reference evidence="6 7" key="1">
    <citation type="submission" date="2020-08" db="EMBL/GenBank/DDBJ databases">
        <title>Sequencing the genomes of 1000 actinobacteria strains.</title>
        <authorList>
            <person name="Klenk H.-P."/>
        </authorList>
    </citation>
    <scope>NUCLEOTIDE SEQUENCE [LARGE SCALE GENOMIC DNA]</scope>
    <source>
        <strain evidence="6 7">DSM 45507</strain>
    </source>
</reference>
<evidence type="ECO:0000256" key="2">
    <source>
        <dbReference type="ARBA" id="ARBA00023015"/>
    </source>
</evidence>
<proteinExistence type="predicted"/>
<gene>
    <name evidence="6" type="ORF">HD596_007565</name>
</gene>
<dbReference type="Proteomes" id="UP000579153">
    <property type="component" value="Unassembled WGS sequence"/>
</dbReference>
<protein>
    <submittedName>
        <fullName evidence="6">DNA-binding transcriptional MerR regulator</fullName>
    </submittedName>
</protein>
<keyword evidence="4" id="KW-0804">Transcription</keyword>
<dbReference type="PANTHER" id="PTHR30204:SF69">
    <property type="entry name" value="MERR-FAMILY TRANSCRIPTIONAL REGULATOR"/>
    <property type="match status" value="1"/>
</dbReference>
<feature type="domain" description="HTH merR-type" evidence="5">
    <location>
        <begin position="1"/>
        <end position="68"/>
    </location>
</feature>
<dbReference type="PANTHER" id="PTHR30204">
    <property type="entry name" value="REDOX-CYCLING DRUG-SENSING TRANSCRIPTIONAL ACTIVATOR SOXR"/>
    <property type="match status" value="1"/>
</dbReference>
<organism evidence="6 7">
    <name type="scientific">Nonomuraea jabiensis</name>
    <dbReference type="NCBI Taxonomy" id="882448"/>
    <lineage>
        <taxon>Bacteria</taxon>
        <taxon>Bacillati</taxon>
        <taxon>Actinomycetota</taxon>
        <taxon>Actinomycetes</taxon>
        <taxon>Streptosporangiales</taxon>
        <taxon>Streptosporangiaceae</taxon>
        <taxon>Nonomuraea</taxon>
    </lineage>
</organism>
<accession>A0A7W9LEH5</accession>
<dbReference type="PROSITE" id="PS50937">
    <property type="entry name" value="HTH_MERR_2"/>
    <property type="match status" value="1"/>
</dbReference>
<evidence type="ECO:0000256" key="1">
    <source>
        <dbReference type="ARBA" id="ARBA00022491"/>
    </source>
</evidence>
<keyword evidence="7" id="KW-1185">Reference proteome</keyword>
<dbReference type="SMART" id="SM00422">
    <property type="entry name" value="HTH_MERR"/>
    <property type="match status" value="1"/>
</dbReference>
<dbReference type="InterPro" id="IPR047057">
    <property type="entry name" value="MerR_fam"/>
</dbReference>